<evidence type="ECO:0000313" key="4">
    <source>
        <dbReference type="Proteomes" id="UP001359559"/>
    </source>
</evidence>
<protein>
    <submittedName>
        <fullName evidence="3">Uncharacterized protein</fullName>
    </submittedName>
</protein>
<sequence length="217" mass="24124">MMVVIHRKILLLSFTSILMRIYEWLCTKKNTKDKKSKEEGLHHQAPDSLCSPTCSDRAPPPTPIPSTYDETDRPGPSLLPRRNHIDANQILSSDQHPLPSHHEPAPDRPRRTPAIPADVDLHHRSSSPLAQNHGLPLRKDSRHRRPPPANRSRSQARSRTTTLCVDLAQIVDLQPVIASLVRVLVGSLSLSSLFRPPLPLSVDLSLSPLSVALPLET</sequence>
<gene>
    <name evidence="3" type="ORF">RJT34_32092</name>
</gene>
<keyword evidence="4" id="KW-1185">Reference proteome</keyword>
<comment type="caution">
    <text evidence="3">The sequence shown here is derived from an EMBL/GenBank/DDBJ whole genome shotgun (WGS) entry which is preliminary data.</text>
</comment>
<name>A0AAN9F398_CLITE</name>
<feature type="compositionally biased region" description="Basic and acidic residues" evidence="1">
    <location>
        <begin position="33"/>
        <end position="45"/>
    </location>
</feature>
<dbReference type="AlphaFoldDB" id="A0AAN9F398"/>
<evidence type="ECO:0000313" key="3">
    <source>
        <dbReference type="EMBL" id="KAK7264483.1"/>
    </source>
</evidence>
<feature type="region of interest" description="Disordered" evidence="1">
    <location>
        <begin position="32"/>
        <end position="160"/>
    </location>
</feature>
<feature type="chain" id="PRO_5042989118" evidence="2">
    <location>
        <begin position="27"/>
        <end position="217"/>
    </location>
</feature>
<evidence type="ECO:0000256" key="1">
    <source>
        <dbReference type="SAM" id="MobiDB-lite"/>
    </source>
</evidence>
<feature type="signal peptide" evidence="2">
    <location>
        <begin position="1"/>
        <end position="26"/>
    </location>
</feature>
<reference evidence="3 4" key="1">
    <citation type="submission" date="2024-01" db="EMBL/GenBank/DDBJ databases">
        <title>The genomes of 5 underutilized Papilionoideae crops provide insights into root nodulation and disease resistance.</title>
        <authorList>
            <person name="Yuan L."/>
        </authorList>
    </citation>
    <scope>NUCLEOTIDE SEQUENCE [LARGE SCALE GENOMIC DNA]</scope>
    <source>
        <strain evidence="3">LY-2023</strain>
        <tissue evidence="3">Leaf</tissue>
    </source>
</reference>
<evidence type="ECO:0000256" key="2">
    <source>
        <dbReference type="SAM" id="SignalP"/>
    </source>
</evidence>
<feature type="compositionally biased region" description="Basic and acidic residues" evidence="1">
    <location>
        <begin position="100"/>
        <end position="110"/>
    </location>
</feature>
<organism evidence="3 4">
    <name type="scientific">Clitoria ternatea</name>
    <name type="common">Butterfly pea</name>
    <dbReference type="NCBI Taxonomy" id="43366"/>
    <lineage>
        <taxon>Eukaryota</taxon>
        <taxon>Viridiplantae</taxon>
        <taxon>Streptophyta</taxon>
        <taxon>Embryophyta</taxon>
        <taxon>Tracheophyta</taxon>
        <taxon>Spermatophyta</taxon>
        <taxon>Magnoliopsida</taxon>
        <taxon>eudicotyledons</taxon>
        <taxon>Gunneridae</taxon>
        <taxon>Pentapetalae</taxon>
        <taxon>rosids</taxon>
        <taxon>fabids</taxon>
        <taxon>Fabales</taxon>
        <taxon>Fabaceae</taxon>
        <taxon>Papilionoideae</taxon>
        <taxon>50 kb inversion clade</taxon>
        <taxon>NPAAA clade</taxon>
        <taxon>indigoferoid/millettioid clade</taxon>
        <taxon>Phaseoleae</taxon>
        <taxon>Clitoria</taxon>
    </lineage>
</organism>
<dbReference type="EMBL" id="JAYKXN010000008">
    <property type="protein sequence ID" value="KAK7264483.1"/>
    <property type="molecule type" value="Genomic_DNA"/>
</dbReference>
<feature type="compositionally biased region" description="Low complexity" evidence="1">
    <location>
        <begin position="150"/>
        <end position="159"/>
    </location>
</feature>
<dbReference type="Proteomes" id="UP001359559">
    <property type="component" value="Unassembled WGS sequence"/>
</dbReference>
<keyword evidence="2" id="KW-0732">Signal</keyword>
<accession>A0AAN9F398</accession>
<proteinExistence type="predicted"/>